<proteinExistence type="predicted"/>
<gene>
    <name evidence="2" type="primary">glmU</name>
    <name evidence="2" type="ORF">AB406_1344</name>
</gene>
<evidence type="ECO:0000313" key="2">
    <source>
        <dbReference type="EMBL" id="AQY22290.1"/>
    </source>
</evidence>
<dbReference type="SUPFAM" id="SSF53448">
    <property type="entry name" value="Nucleotide-diphospho-sugar transferases"/>
    <property type="match status" value="1"/>
</dbReference>
<feature type="domain" description="Nucleotidyl transferase" evidence="1">
    <location>
        <begin position="7"/>
        <end position="237"/>
    </location>
</feature>
<dbReference type="InterPro" id="IPR005835">
    <property type="entry name" value="NTP_transferase_dom"/>
</dbReference>
<evidence type="ECO:0000313" key="3">
    <source>
        <dbReference type="Proteomes" id="UP000189883"/>
    </source>
</evidence>
<sequence>MKIIVPMAGRGSRLRPHTLTVPKPLIPIAGKPIVQRLVEDIAKVAGQPIEEVAFIIGDFGDEVKTSLIQIAEKLGAKGSVYTQDEPLGTAHAIKCAEASMQGDVVVAFADTLFRADFVLDTNSDGVIWVKKVEDPSAFGVVKLDDYGFITDFVEKPQTFVSDLAIIGIYYFKSAEKLMEEINYIMNNNIMQGGEYQLTTALENLRQKGAKFSLGKVNDWMDCGNKNATVETNSKILQYEKEAMSSFPSSAKIENSLIIPPCFIGENVVIKNSKIGPNVSLGNNTEVINSNIDNSLIQEKTLINHGNLSNSMIGNSAKYFGVSREISLGDYSVLDFLSK</sequence>
<protein>
    <submittedName>
        <fullName evidence="2">Bifunctional protein GlmU</fullName>
    </submittedName>
</protein>
<accession>A0A1S7DT62</accession>
<dbReference type="PANTHER" id="PTHR42883:SF2">
    <property type="entry name" value="THYMIDYLYLTRANSFERASE"/>
    <property type="match status" value="1"/>
</dbReference>
<dbReference type="Pfam" id="PF00483">
    <property type="entry name" value="NTP_transferase"/>
    <property type="match status" value="1"/>
</dbReference>
<dbReference type="Proteomes" id="UP000189883">
    <property type="component" value="Chromosome"/>
</dbReference>
<dbReference type="InterPro" id="IPR029044">
    <property type="entry name" value="Nucleotide-diphossugar_trans"/>
</dbReference>
<dbReference type="AlphaFoldDB" id="A0A1S7DT62"/>
<organism evidence="2 3">
    <name type="scientific">Riemerella anatipestifer</name>
    <name type="common">Moraxella anatipestifer</name>
    <dbReference type="NCBI Taxonomy" id="34085"/>
    <lineage>
        <taxon>Bacteria</taxon>
        <taxon>Pseudomonadati</taxon>
        <taxon>Bacteroidota</taxon>
        <taxon>Flavobacteriia</taxon>
        <taxon>Flavobacteriales</taxon>
        <taxon>Weeksellaceae</taxon>
        <taxon>Riemerella</taxon>
    </lineage>
</organism>
<name>A0A1S7DT62_RIEAN</name>
<dbReference type="PANTHER" id="PTHR42883">
    <property type="entry name" value="GLUCOSE-1-PHOSPHATE THYMIDYLTRANSFERASE"/>
    <property type="match status" value="1"/>
</dbReference>
<dbReference type="Gene3D" id="2.160.10.10">
    <property type="entry name" value="Hexapeptide repeat proteins"/>
    <property type="match status" value="1"/>
</dbReference>
<dbReference type="Gene3D" id="3.90.550.10">
    <property type="entry name" value="Spore Coat Polysaccharide Biosynthesis Protein SpsA, Chain A"/>
    <property type="match status" value="1"/>
</dbReference>
<dbReference type="EMBL" id="CP011859">
    <property type="protein sequence ID" value="AQY22290.1"/>
    <property type="molecule type" value="Genomic_DNA"/>
</dbReference>
<dbReference type="RefSeq" id="WP_079207509.1">
    <property type="nucleotide sequence ID" value="NZ_CP011859.1"/>
</dbReference>
<evidence type="ECO:0000259" key="1">
    <source>
        <dbReference type="Pfam" id="PF00483"/>
    </source>
</evidence>
<reference evidence="2 3" key="1">
    <citation type="submission" date="2015-06" db="EMBL/GenBank/DDBJ databases">
        <title>R. anatipestifer strain HXb2 is the most virulent strain so far, and the genome sequence would help us uncover the pathogenesis.</title>
        <authorList>
            <person name="Hu Q."/>
            <person name="Qi J."/>
            <person name="Bo H."/>
            <person name="Liu G."/>
            <person name="Tao M."/>
            <person name="Ding Y."/>
            <person name="Xue Y."/>
        </authorList>
    </citation>
    <scope>NUCLEOTIDE SEQUENCE [LARGE SCALE GENOMIC DNA]</scope>
    <source>
        <strain evidence="2 3">HXb2</strain>
    </source>
</reference>
<dbReference type="CDD" id="cd04181">
    <property type="entry name" value="NTP_transferase"/>
    <property type="match status" value="1"/>
</dbReference>